<dbReference type="PANTHER" id="PTHR48048:SF76">
    <property type="entry name" value="UDP-GLYCOSYLTRANSFERASE 708D1-LIKE"/>
    <property type="match status" value="1"/>
</dbReference>
<dbReference type="Gene3D" id="3.40.50.2000">
    <property type="entry name" value="Glycogen Phosphorylase B"/>
    <property type="match status" value="2"/>
</dbReference>
<name>A0A1D1Z4M9_9ARAE</name>
<reference evidence="4" key="1">
    <citation type="submission" date="2015-07" db="EMBL/GenBank/DDBJ databases">
        <title>Transcriptome Assembly of Anthurium amnicola.</title>
        <authorList>
            <person name="Suzuki J."/>
        </authorList>
    </citation>
    <scope>NUCLEOTIDE SEQUENCE</scope>
</reference>
<protein>
    <submittedName>
        <fullName evidence="4">Anthocyanidin 5,3-O-glucosyltransferase</fullName>
    </submittedName>
</protein>
<dbReference type="InterPro" id="IPR050481">
    <property type="entry name" value="UDP-glycosyltransf_plant"/>
</dbReference>
<dbReference type="GO" id="GO:0035251">
    <property type="term" value="F:UDP-glucosyltransferase activity"/>
    <property type="evidence" value="ECO:0007669"/>
    <property type="project" value="InterPro"/>
</dbReference>
<keyword evidence="2" id="KW-0328">Glycosyltransferase</keyword>
<comment type="similarity">
    <text evidence="1">Belongs to the UDP-glycosyltransferase family.</text>
</comment>
<proteinExistence type="inferred from homology"/>
<feature type="non-terminal residue" evidence="4">
    <location>
        <position position="1"/>
    </location>
</feature>
<organism evidence="4">
    <name type="scientific">Anthurium amnicola</name>
    <dbReference type="NCBI Taxonomy" id="1678845"/>
    <lineage>
        <taxon>Eukaryota</taxon>
        <taxon>Viridiplantae</taxon>
        <taxon>Streptophyta</taxon>
        <taxon>Embryophyta</taxon>
        <taxon>Tracheophyta</taxon>
        <taxon>Spermatophyta</taxon>
        <taxon>Magnoliopsida</taxon>
        <taxon>Liliopsida</taxon>
        <taxon>Araceae</taxon>
        <taxon>Pothoideae</taxon>
        <taxon>Potheae</taxon>
        <taxon>Anthurium</taxon>
    </lineage>
</organism>
<accession>A0A1D1Z4M9</accession>
<dbReference type="AlphaFoldDB" id="A0A1D1Z4M9"/>
<evidence type="ECO:0000256" key="1">
    <source>
        <dbReference type="ARBA" id="ARBA00009995"/>
    </source>
</evidence>
<dbReference type="EMBL" id="GDJX01006083">
    <property type="protein sequence ID" value="JAT61853.1"/>
    <property type="molecule type" value="Transcribed_RNA"/>
</dbReference>
<evidence type="ECO:0000256" key="2">
    <source>
        <dbReference type="ARBA" id="ARBA00022676"/>
    </source>
</evidence>
<evidence type="ECO:0000313" key="4">
    <source>
        <dbReference type="EMBL" id="JAT61853.1"/>
    </source>
</evidence>
<keyword evidence="4" id="KW-0808">Transferase</keyword>
<dbReference type="SUPFAM" id="SSF53756">
    <property type="entry name" value="UDP-Glycosyltransferase/glycogen phosphorylase"/>
    <property type="match status" value="1"/>
</dbReference>
<feature type="non-terminal residue" evidence="4">
    <location>
        <position position="337"/>
    </location>
</feature>
<feature type="compositionally biased region" description="Low complexity" evidence="3">
    <location>
        <begin position="1"/>
        <end position="21"/>
    </location>
</feature>
<feature type="region of interest" description="Disordered" evidence="3">
    <location>
        <begin position="1"/>
        <end position="24"/>
    </location>
</feature>
<dbReference type="PANTHER" id="PTHR48048">
    <property type="entry name" value="GLYCOSYLTRANSFERASE"/>
    <property type="match status" value="1"/>
</dbReference>
<gene>
    <name evidence="4" type="primary">RhGT1_3</name>
    <name evidence="4" type="ORF">g.50540</name>
</gene>
<evidence type="ECO:0000256" key="3">
    <source>
        <dbReference type="SAM" id="MobiDB-lite"/>
    </source>
</evidence>
<sequence length="337" mass="34951">TPPPQKNTTTTTMPAAATSAPGDGGAPHVALIPSAGMGHLVPFVRLAAALAARGCEVTFVNAHPVVSATEFRHVSDFVASTPGVRPLDFRLLPLEPSTAASTDPFFLHFEAIRRSAHLLTPLLSSASPSLSAVVIDISLASAVLPVTAALSLPSHLLFTASAAMLALCAAFPNAPFPASEVELPGVGALPAAWIPQPLHHPGHLFTTQFRENGRALAAADGVLVNTWAALEPDTLAALNSGGVVPGLPPVTAVGPLPPVGPGRSSDACLPWLDAQPEGSVVYVSFGSRTAMSPEQTRELGVGLERSGCRFLWVVKTKKVDREEDEEEGVEELVGEGY</sequence>